<name>X1LJ34_9ZZZZ</name>
<proteinExistence type="predicted"/>
<sequence length="417" mass="45705">EWVFGHDGDNLAGSSVTAGDWHHLAVVYANGSKRLYLDGFLDAQTTASMNGDNTGKLWIGGASGVTEYLQGKIDDARVYSKALTQAEIWEAMRGDPRLAWGPMPANSSTPNLKETTPLRWSPGENASQHDVYFGNDRDAVADANTSTTDIYRGRQIGTSYTPPEGVEWGGGPYYWRIDEYNTDATISEGRIWSFTVADYILVEDFEDYNDYEPDTIFDMWMDGWGVDTNGSEVGYATPDFPGGEHFVETNIVHGGSQSMPYFYDNNFKYSEATYSPTQRDWTEEGVGVLSLWFRGNPAGLLEGPAGTYTMSGAGADIWDQADEFRYAWKQLSGAGTISAQVLSVENTNGWAKAGVMIRESLDPGSKFAAVYITPGNGCRFQARLVTGVDAVSDSDVTTLTNITAPHWIKLERDAAGN</sequence>
<comment type="caution">
    <text evidence="1">The sequence shown here is derived from an EMBL/GenBank/DDBJ whole genome shotgun (WGS) entry which is preliminary data.</text>
</comment>
<accession>X1LJ34</accession>
<dbReference type="SUPFAM" id="SSF49899">
    <property type="entry name" value="Concanavalin A-like lectins/glucanases"/>
    <property type="match status" value="1"/>
</dbReference>
<dbReference type="AlphaFoldDB" id="X1LJ34"/>
<reference evidence="1" key="1">
    <citation type="journal article" date="2014" name="Front. Microbiol.">
        <title>High frequency of phylogenetically diverse reductive dehalogenase-homologous genes in deep subseafloor sedimentary metagenomes.</title>
        <authorList>
            <person name="Kawai M."/>
            <person name="Futagami T."/>
            <person name="Toyoda A."/>
            <person name="Takaki Y."/>
            <person name="Nishi S."/>
            <person name="Hori S."/>
            <person name="Arai W."/>
            <person name="Tsubouchi T."/>
            <person name="Morono Y."/>
            <person name="Uchiyama I."/>
            <person name="Ito T."/>
            <person name="Fujiyama A."/>
            <person name="Inagaki F."/>
            <person name="Takami H."/>
        </authorList>
    </citation>
    <scope>NUCLEOTIDE SEQUENCE</scope>
    <source>
        <strain evidence="1">Expedition CK06-06</strain>
    </source>
</reference>
<gene>
    <name evidence="1" type="ORF">S06H3_06670</name>
</gene>
<dbReference type="EMBL" id="BARV01002616">
    <property type="protein sequence ID" value="GAH94153.1"/>
    <property type="molecule type" value="Genomic_DNA"/>
</dbReference>
<feature type="non-terminal residue" evidence="1">
    <location>
        <position position="417"/>
    </location>
</feature>
<evidence type="ECO:0008006" key="2">
    <source>
        <dbReference type="Google" id="ProtNLM"/>
    </source>
</evidence>
<dbReference type="Gene3D" id="2.60.120.200">
    <property type="match status" value="2"/>
</dbReference>
<protein>
    <recommendedName>
        <fullName evidence="2">LamG-like jellyroll fold domain-containing protein</fullName>
    </recommendedName>
</protein>
<dbReference type="Pfam" id="PF13385">
    <property type="entry name" value="Laminin_G_3"/>
    <property type="match status" value="1"/>
</dbReference>
<evidence type="ECO:0000313" key="1">
    <source>
        <dbReference type="EMBL" id="GAH94153.1"/>
    </source>
</evidence>
<dbReference type="InterPro" id="IPR013320">
    <property type="entry name" value="ConA-like_dom_sf"/>
</dbReference>
<feature type="non-terminal residue" evidence="1">
    <location>
        <position position="1"/>
    </location>
</feature>
<organism evidence="1">
    <name type="scientific">marine sediment metagenome</name>
    <dbReference type="NCBI Taxonomy" id="412755"/>
    <lineage>
        <taxon>unclassified sequences</taxon>
        <taxon>metagenomes</taxon>
        <taxon>ecological metagenomes</taxon>
    </lineage>
</organism>